<sequence length="84" mass="9905">MSQALNSIRSSEPNEKCFCPDQQFSSRMEMIRKHTCFVQYFVRMSSTLFFDMRGDIMKNRSTTWSLGQRRANIPGQTRNRGFIN</sequence>
<keyword evidence="2" id="KW-1185">Reference proteome</keyword>
<gene>
    <name evidence="1" type="ORF">V1478_012468</name>
</gene>
<dbReference type="EMBL" id="JAUDFV010000152">
    <property type="protein sequence ID" value="KAL2718592.1"/>
    <property type="molecule type" value="Genomic_DNA"/>
</dbReference>
<comment type="caution">
    <text evidence="1">The sequence shown here is derived from an EMBL/GenBank/DDBJ whole genome shotgun (WGS) entry which is preliminary data.</text>
</comment>
<dbReference type="AlphaFoldDB" id="A0ABD2AD96"/>
<dbReference type="Proteomes" id="UP001607302">
    <property type="component" value="Unassembled WGS sequence"/>
</dbReference>
<name>A0ABD2AD96_VESSQ</name>
<protein>
    <submittedName>
        <fullName evidence="1">Uncharacterized protein</fullName>
    </submittedName>
</protein>
<evidence type="ECO:0000313" key="2">
    <source>
        <dbReference type="Proteomes" id="UP001607302"/>
    </source>
</evidence>
<evidence type="ECO:0000313" key="1">
    <source>
        <dbReference type="EMBL" id="KAL2718592.1"/>
    </source>
</evidence>
<organism evidence="1 2">
    <name type="scientific">Vespula squamosa</name>
    <name type="common">Southern yellow jacket</name>
    <name type="synonym">Wasp</name>
    <dbReference type="NCBI Taxonomy" id="30214"/>
    <lineage>
        <taxon>Eukaryota</taxon>
        <taxon>Metazoa</taxon>
        <taxon>Ecdysozoa</taxon>
        <taxon>Arthropoda</taxon>
        <taxon>Hexapoda</taxon>
        <taxon>Insecta</taxon>
        <taxon>Pterygota</taxon>
        <taxon>Neoptera</taxon>
        <taxon>Endopterygota</taxon>
        <taxon>Hymenoptera</taxon>
        <taxon>Apocrita</taxon>
        <taxon>Aculeata</taxon>
        <taxon>Vespoidea</taxon>
        <taxon>Vespidae</taxon>
        <taxon>Vespinae</taxon>
        <taxon>Vespula</taxon>
    </lineage>
</organism>
<proteinExistence type="predicted"/>
<accession>A0ABD2AD96</accession>
<reference evidence="1 2" key="1">
    <citation type="journal article" date="2024" name="Ann. Entomol. Soc. Am.">
        <title>Genomic analyses of the southern and eastern yellowjacket wasps (Hymenoptera: Vespidae) reveal evolutionary signatures of social life.</title>
        <authorList>
            <person name="Catto M.A."/>
            <person name="Caine P.B."/>
            <person name="Orr S.E."/>
            <person name="Hunt B.G."/>
            <person name="Goodisman M.A.D."/>
        </authorList>
    </citation>
    <scope>NUCLEOTIDE SEQUENCE [LARGE SCALE GENOMIC DNA]</scope>
    <source>
        <strain evidence="1">233</strain>
        <tissue evidence="1">Head and thorax</tissue>
    </source>
</reference>